<organism evidence="1 2">
    <name type="scientific">Veronia nyctiphanis</name>
    <dbReference type="NCBI Taxonomy" id="1278244"/>
    <lineage>
        <taxon>Bacteria</taxon>
        <taxon>Pseudomonadati</taxon>
        <taxon>Pseudomonadota</taxon>
        <taxon>Gammaproteobacteria</taxon>
        <taxon>Vibrionales</taxon>
        <taxon>Vibrionaceae</taxon>
        <taxon>Veronia</taxon>
    </lineage>
</organism>
<dbReference type="Proteomes" id="UP000290287">
    <property type="component" value="Unassembled WGS sequence"/>
</dbReference>
<reference evidence="1 2" key="1">
    <citation type="submission" date="2017-10" db="EMBL/GenBank/DDBJ databases">
        <title>Nyctiphanis sp. nov., isolated from the stomach of the euphausiid Nyctiphanes simplex (Hansen, 1911) in the Gulf of California.</title>
        <authorList>
            <person name="Gomez-Gil B."/>
            <person name="Aguilar-Mendez M."/>
            <person name="Lopez-Cortes A."/>
            <person name="Gomez-Gutierrez J."/>
            <person name="Roque A."/>
            <person name="Lang E."/>
            <person name="Gonzalez-Castillo A."/>
        </authorList>
    </citation>
    <scope>NUCLEOTIDE SEQUENCE [LARGE SCALE GENOMIC DNA]</scope>
    <source>
        <strain evidence="1 2">CAIM 600</strain>
    </source>
</reference>
<gene>
    <name evidence="1" type="ORF">CS022_18485</name>
</gene>
<dbReference type="AlphaFoldDB" id="A0A4Q0YMB3"/>
<protein>
    <submittedName>
        <fullName evidence="1">Uncharacterized protein</fullName>
    </submittedName>
</protein>
<evidence type="ECO:0000313" key="2">
    <source>
        <dbReference type="Proteomes" id="UP000290287"/>
    </source>
</evidence>
<dbReference type="RefSeq" id="WP_129123478.1">
    <property type="nucleotide sequence ID" value="NZ_PEIB01000028.1"/>
</dbReference>
<proteinExistence type="predicted"/>
<dbReference type="EMBL" id="PEIB01000028">
    <property type="protein sequence ID" value="RXJ71987.1"/>
    <property type="molecule type" value="Genomic_DNA"/>
</dbReference>
<dbReference type="OrthoDB" id="4891072at2"/>
<accession>A0A4Q0YMB3</accession>
<name>A0A4Q0YMB3_9GAMM</name>
<sequence>MRVNEKGQQRRTMRNPRDVMQPERLGAMHQTRISFVRSLLRKMIRENWTVAATLWDMNPQGYGTSVYTLTTPENDYQLIVFSNAIEDHERCDRVIAEKWDVTFALVRGKVSDDDLENLRQNVPLQEAGRNSTQVLVLARANKSVRVFEHLVAALSQGSQPDGDILASVGYILRTTAVYGNGKFGIADFETLANSDFSSSFSAQMCAVFILRQFSLDWVHYLAEIHGGDNAVTLAPEFQRYLGVGNATGLGMAPYLLRHPCVVDQWMTQREHALSDVLEQPVEDTVCNTLVTYLNMASVHLSQVITIDDDQRARNHKAAEELPVIAAQANALCRQTGSHWRALMEYASHYSFDAQEALVACLLELYPDLVDRFEQQMNTVEEMAIQPGVTVGEMVDVLERRYQWALDIDFSEPENQYWFWYRSQDKEEPRLGVRGEEPGEEHELPLDVGRQVNAFYAVLKAEDRETSLARFLLENPRFRQIARRSFTLGNREMGDIQINSIGQHSKPMHLLRCKLSMFGATKFDPRSDRWVRVTLFQGAPLLDDLSDKQVNDHWIFPVLPVVSPDNNKEREQHQ</sequence>
<evidence type="ECO:0000313" key="1">
    <source>
        <dbReference type="EMBL" id="RXJ71987.1"/>
    </source>
</evidence>
<keyword evidence="2" id="KW-1185">Reference proteome</keyword>
<comment type="caution">
    <text evidence="1">The sequence shown here is derived from an EMBL/GenBank/DDBJ whole genome shotgun (WGS) entry which is preliminary data.</text>
</comment>